<feature type="transmembrane region" description="Helical" evidence="1">
    <location>
        <begin position="218"/>
        <end position="238"/>
    </location>
</feature>
<evidence type="ECO:0000313" key="2">
    <source>
        <dbReference type="EMBL" id="MCU6705164.1"/>
    </source>
</evidence>
<name>A0AAE3LGY9_9FIRM</name>
<evidence type="ECO:0000256" key="1">
    <source>
        <dbReference type="SAM" id="Phobius"/>
    </source>
</evidence>
<feature type="transmembrane region" description="Helical" evidence="1">
    <location>
        <begin position="129"/>
        <end position="147"/>
    </location>
</feature>
<dbReference type="RefSeq" id="WP_117923377.1">
    <property type="nucleotide sequence ID" value="NZ_JAOQJZ010000003.1"/>
</dbReference>
<dbReference type="Proteomes" id="UP001208131">
    <property type="component" value="Unassembled WGS sequence"/>
</dbReference>
<keyword evidence="3" id="KW-1185">Reference proteome</keyword>
<organism evidence="2 3">
    <name type="scientific">Hominimerdicola aceti</name>
    <dbReference type="NCBI Taxonomy" id="2981726"/>
    <lineage>
        <taxon>Bacteria</taxon>
        <taxon>Bacillati</taxon>
        <taxon>Bacillota</taxon>
        <taxon>Clostridia</taxon>
        <taxon>Eubacteriales</taxon>
        <taxon>Oscillospiraceae</taxon>
        <taxon>Hominimerdicola</taxon>
    </lineage>
</organism>
<evidence type="ECO:0000313" key="3">
    <source>
        <dbReference type="Proteomes" id="UP001208131"/>
    </source>
</evidence>
<proteinExistence type="predicted"/>
<reference evidence="2 3" key="1">
    <citation type="journal article" date="2021" name="ISME Commun">
        <title>Automated analysis of genomic sequences facilitates high-throughput and comprehensive description of bacteria.</title>
        <authorList>
            <person name="Hitch T.C.A."/>
        </authorList>
    </citation>
    <scope>NUCLEOTIDE SEQUENCE [LARGE SCALE GENOMIC DNA]</scope>
    <source>
        <strain evidence="2 3">Sanger_31</strain>
    </source>
</reference>
<dbReference type="EMBL" id="JAOQJZ010000003">
    <property type="protein sequence ID" value="MCU6705164.1"/>
    <property type="molecule type" value="Genomic_DNA"/>
</dbReference>
<dbReference type="AlphaFoldDB" id="A0AAE3LGY9"/>
<keyword evidence="1" id="KW-0472">Membrane</keyword>
<protein>
    <submittedName>
        <fullName evidence="2">DUF975 family protein</fullName>
    </submittedName>
</protein>
<comment type="caution">
    <text evidence="2">The sequence shown here is derived from an EMBL/GenBank/DDBJ whole genome shotgun (WGS) entry which is preliminary data.</text>
</comment>
<feature type="transmembrane region" description="Helical" evidence="1">
    <location>
        <begin position="159"/>
        <end position="183"/>
    </location>
</feature>
<sequence length="277" mass="32575">MTNKEIKLSARKNISQNMGNCVSLTAFLFAVFVFLGLCELALFMLFKRIGWEYFFSWQGIKDHVSVRLFWFLDLIVIIPFASFEMWTVRRFFVDIARADSYVGSRQYINSHSYVYYSHTMFSSIIINSLKLFSAVPFAISTYSVYYWGWVCKLSELTSAGLLCFMFSLGLSVVFFGLMVHYWISLALAPYIMTLNPRTNIFDACDLSVRLMDGQHGRYISFLLSFVMYIPALLLVYPVFIIYPYFRLSYIVFLQDIMGSYWQDKMPSMIKRWRKYSK</sequence>
<feature type="transmembrane region" description="Helical" evidence="1">
    <location>
        <begin position="21"/>
        <end position="46"/>
    </location>
</feature>
<accession>A0AAE3LGY9</accession>
<feature type="transmembrane region" description="Helical" evidence="1">
    <location>
        <begin position="66"/>
        <end position="87"/>
    </location>
</feature>
<gene>
    <name evidence="2" type="ORF">OCV57_04390</name>
</gene>
<keyword evidence="1" id="KW-0812">Transmembrane</keyword>
<keyword evidence="1" id="KW-1133">Transmembrane helix</keyword>